<dbReference type="AlphaFoldDB" id="A0A369VRJ2"/>
<keyword evidence="8" id="KW-0378">Hydrolase</keyword>
<dbReference type="PROSITE" id="PS50893">
    <property type="entry name" value="ABC_TRANSPORTER_2"/>
    <property type="match status" value="1"/>
</dbReference>
<evidence type="ECO:0000259" key="7">
    <source>
        <dbReference type="PROSITE" id="PS50893"/>
    </source>
</evidence>
<dbReference type="InterPro" id="IPR027417">
    <property type="entry name" value="P-loop_NTPase"/>
</dbReference>
<keyword evidence="1" id="KW-0813">Transport</keyword>
<evidence type="ECO:0000313" key="8">
    <source>
        <dbReference type="EMBL" id="RDE04998.1"/>
    </source>
</evidence>
<sequence>MLFAGVSLALGPGEAALVTGPNGAGKSTLVRICAGLLAPAMGTVRSEGRIALLAEAHALDPELPLARALDFWSALDGGGPQAVASALAAVELAPVAQLPVRLLSTGQRRRAAFARVIASDAPIWLLDEPANGLDAAAIARLEHLLAVHRAAGGIVLAATHLPIALPGAVPVEVGR</sequence>
<dbReference type="PANTHER" id="PTHR43499:SF1">
    <property type="entry name" value="ABC TRANSPORTER I FAMILY MEMBER 1"/>
    <property type="match status" value="1"/>
</dbReference>
<evidence type="ECO:0000256" key="3">
    <source>
        <dbReference type="ARBA" id="ARBA00022748"/>
    </source>
</evidence>
<dbReference type="EC" id="3.6.3.41" evidence="8"/>
<keyword evidence="4 8" id="KW-0067">ATP-binding</keyword>
<dbReference type="OrthoDB" id="9800654at2"/>
<dbReference type="EMBL" id="QQNB01000003">
    <property type="protein sequence ID" value="RDE04998.1"/>
    <property type="molecule type" value="Genomic_DNA"/>
</dbReference>
<evidence type="ECO:0000256" key="6">
    <source>
        <dbReference type="ARBA" id="ARBA00023136"/>
    </source>
</evidence>
<dbReference type="GO" id="GO:0016887">
    <property type="term" value="F:ATP hydrolysis activity"/>
    <property type="evidence" value="ECO:0007669"/>
    <property type="project" value="InterPro"/>
</dbReference>
<evidence type="ECO:0000256" key="1">
    <source>
        <dbReference type="ARBA" id="ARBA00022448"/>
    </source>
</evidence>
<evidence type="ECO:0000313" key="9">
    <source>
        <dbReference type="Proteomes" id="UP000253918"/>
    </source>
</evidence>
<evidence type="ECO:0000256" key="4">
    <source>
        <dbReference type="ARBA" id="ARBA00022840"/>
    </source>
</evidence>
<keyword evidence="6" id="KW-0472">Membrane</keyword>
<organism evidence="8 9">
    <name type="scientific">Sphingomonas aracearum</name>
    <dbReference type="NCBI Taxonomy" id="2283317"/>
    <lineage>
        <taxon>Bacteria</taxon>
        <taxon>Pseudomonadati</taxon>
        <taxon>Pseudomonadota</taxon>
        <taxon>Alphaproteobacteria</taxon>
        <taxon>Sphingomonadales</taxon>
        <taxon>Sphingomonadaceae</taxon>
        <taxon>Sphingomonas</taxon>
    </lineage>
</organism>
<name>A0A369VRJ2_9SPHN</name>
<keyword evidence="5" id="KW-1278">Translocase</keyword>
<evidence type="ECO:0000256" key="2">
    <source>
        <dbReference type="ARBA" id="ARBA00022741"/>
    </source>
</evidence>
<feature type="domain" description="ABC transporter" evidence="7">
    <location>
        <begin position="1"/>
        <end position="175"/>
    </location>
</feature>
<dbReference type="InterPro" id="IPR003593">
    <property type="entry name" value="AAA+_ATPase"/>
</dbReference>
<gene>
    <name evidence="8" type="primary">ccmA</name>
    <name evidence="8" type="ORF">DVW87_13000</name>
</gene>
<dbReference type="GO" id="GO:0022857">
    <property type="term" value="F:transmembrane transporter activity"/>
    <property type="evidence" value="ECO:0007669"/>
    <property type="project" value="InterPro"/>
</dbReference>
<keyword evidence="9" id="KW-1185">Reference proteome</keyword>
<protein>
    <submittedName>
        <fullName evidence="8">Heme ABC exporter ATP-binding protein CcmA</fullName>
        <ecNumber evidence="8">3.6.3.41</ecNumber>
    </submittedName>
</protein>
<comment type="caution">
    <text evidence="8">The sequence shown here is derived from an EMBL/GenBank/DDBJ whole genome shotgun (WGS) entry which is preliminary data.</text>
</comment>
<dbReference type="SUPFAM" id="SSF52540">
    <property type="entry name" value="P-loop containing nucleoside triphosphate hydrolases"/>
    <property type="match status" value="1"/>
</dbReference>
<dbReference type="GO" id="GO:0017004">
    <property type="term" value="P:cytochrome complex assembly"/>
    <property type="evidence" value="ECO:0007669"/>
    <property type="project" value="UniProtKB-KW"/>
</dbReference>
<dbReference type="Proteomes" id="UP000253918">
    <property type="component" value="Unassembled WGS sequence"/>
</dbReference>
<dbReference type="SMART" id="SM00382">
    <property type="entry name" value="AAA"/>
    <property type="match status" value="1"/>
</dbReference>
<dbReference type="Pfam" id="PF00005">
    <property type="entry name" value="ABC_tran"/>
    <property type="match status" value="1"/>
</dbReference>
<dbReference type="InterPro" id="IPR003439">
    <property type="entry name" value="ABC_transporter-like_ATP-bd"/>
</dbReference>
<dbReference type="Gene3D" id="3.40.50.300">
    <property type="entry name" value="P-loop containing nucleotide triphosphate hydrolases"/>
    <property type="match status" value="1"/>
</dbReference>
<evidence type="ECO:0000256" key="5">
    <source>
        <dbReference type="ARBA" id="ARBA00022967"/>
    </source>
</evidence>
<dbReference type="GO" id="GO:0005524">
    <property type="term" value="F:ATP binding"/>
    <property type="evidence" value="ECO:0007669"/>
    <property type="project" value="UniProtKB-KW"/>
</dbReference>
<accession>A0A369VRJ2</accession>
<proteinExistence type="predicted"/>
<keyword evidence="3" id="KW-0201">Cytochrome c-type biogenesis</keyword>
<dbReference type="NCBIfam" id="TIGR01189">
    <property type="entry name" value="ccmA"/>
    <property type="match status" value="1"/>
</dbReference>
<dbReference type="InterPro" id="IPR005895">
    <property type="entry name" value="ABC_transptr_haem_export_CcmA"/>
</dbReference>
<keyword evidence="2" id="KW-0547">Nucleotide-binding</keyword>
<dbReference type="PANTHER" id="PTHR43499">
    <property type="entry name" value="ABC TRANSPORTER I FAMILY MEMBER 1"/>
    <property type="match status" value="1"/>
</dbReference>
<reference evidence="8 9" key="1">
    <citation type="submission" date="2018-07" db="EMBL/GenBank/DDBJ databases">
        <title>a novel species of Sphingomonas isolated from the rhizosphere soil of Araceae plant.</title>
        <authorList>
            <person name="Zhiyong W."/>
            <person name="Qinglan Z."/>
            <person name="Zhiwei F."/>
            <person name="Ding X."/>
            <person name="Gejiao W."/>
            <person name="Shixue Z."/>
        </authorList>
    </citation>
    <scope>NUCLEOTIDE SEQUENCE [LARGE SCALE GENOMIC DNA]</scope>
    <source>
        <strain evidence="8 9">WZY 27</strain>
    </source>
</reference>